<keyword evidence="3" id="KW-1185">Reference proteome</keyword>
<dbReference type="InterPro" id="IPR026960">
    <property type="entry name" value="RVT-Znf"/>
</dbReference>
<sequence length="180" mass="21140">MEGLKHASIWWRDIWCLGGEGYGNWFGSNISSVLGDGKDFGFWKEKWLGRKTEEEEAAVGDLKLLLEQVQPCRDNKDRRRWIPNTIGLFSVKSAYAAMQDRSTLPELESNTLWALKRLWRNNVRSKVIIFGWRMLLHKLPTKEDLFHKGIIINNLERKCILCNRENEDLEHVFFHCHVAK</sequence>
<dbReference type="OrthoDB" id="1433444at2759"/>
<dbReference type="Proteomes" id="UP000242715">
    <property type="component" value="Unassembled WGS sequence"/>
</dbReference>
<dbReference type="AlphaFoldDB" id="A0A2Z6NZW6"/>
<gene>
    <name evidence="2" type="ORF">TSUD_272780</name>
</gene>
<protein>
    <recommendedName>
        <fullName evidence="1">Reverse transcriptase zinc-binding domain-containing protein</fullName>
    </recommendedName>
</protein>
<feature type="domain" description="Reverse transcriptase zinc-binding" evidence="1">
    <location>
        <begin position="89"/>
        <end position="180"/>
    </location>
</feature>
<dbReference type="Pfam" id="PF13966">
    <property type="entry name" value="zf-RVT"/>
    <property type="match status" value="1"/>
</dbReference>
<evidence type="ECO:0000259" key="1">
    <source>
        <dbReference type="Pfam" id="PF13966"/>
    </source>
</evidence>
<evidence type="ECO:0000313" key="3">
    <source>
        <dbReference type="Proteomes" id="UP000242715"/>
    </source>
</evidence>
<accession>A0A2Z6NZW6</accession>
<dbReference type="EMBL" id="DF974615">
    <property type="protein sequence ID" value="GAU49718.1"/>
    <property type="molecule type" value="Genomic_DNA"/>
</dbReference>
<evidence type="ECO:0000313" key="2">
    <source>
        <dbReference type="EMBL" id="GAU49718.1"/>
    </source>
</evidence>
<organism evidence="2 3">
    <name type="scientific">Trifolium subterraneum</name>
    <name type="common">Subterranean clover</name>
    <dbReference type="NCBI Taxonomy" id="3900"/>
    <lineage>
        <taxon>Eukaryota</taxon>
        <taxon>Viridiplantae</taxon>
        <taxon>Streptophyta</taxon>
        <taxon>Embryophyta</taxon>
        <taxon>Tracheophyta</taxon>
        <taxon>Spermatophyta</taxon>
        <taxon>Magnoliopsida</taxon>
        <taxon>eudicotyledons</taxon>
        <taxon>Gunneridae</taxon>
        <taxon>Pentapetalae</taxon>
        <taxon>rosids</taxon>
        <taxon>fabids</taxon>
        <taxon>Fabales</taxon>
        <taxon>Fabaceae</taxon>
        <taxon>Papilionoideae</taxon>
        <taxon>50 kb inversion clade</taxon>
        <taxon>NPAAA clade</taxon>
        <taxon>Hologalegina</taxon>
        <taxon>IRL clade</taxon>
        <taxon>Trifolieae</taxon>
        <taxon>Trifolium</taxon>
    </lineage>
</organism>
<proteinExistence type="predicted"/>
<name>A0A2Z6NZW6_TRISU</name>
<reference evidence="3" key="1">
    <citation type="journal article" date="2017" name="Front. Plant Sci.">
        <title>Climate Clever Clovers: New Paradigm to Reduce the Environmental Footprint of Ruminants by Breeding Low Methanogenic Forages Utilizing Haplotype Variation.</title>
        <authorList>
            <person name="Kaur P."/>
            <person name="Appels R."/>
            <person name="Bayer P.E."/>
            <person name="Keeble-Gagnere G."/>
            <person name="Wang J."/>
            <person name="Hirakawa H."/>
            <person name="Shirasawa K."/>
            <person name="Vercoe P."/>
            <person name="Stefanova K."/>
            <person name="Durmic Z."/>
            <person name="Nichols P."/>
            <person name="Revell C."/>
            <person name="Isobe S.N."/>
            <person name="Edwards D."/>
            <person name="Erskine W."/>
        </authorList>
    </citation>
    <scope>NUCLEOTIDE SEQUENCE [LARGE SCALE GENOMIC DNA]</scope>
    <source>
        <strain evidence="3">cv. Daliak</strain>
    </source>
</reference>